<keyword evidence="1" id="KW-0614">Plasmid</keyword>
<evidence type="ECO:0000313" key="1">
    <source>
        <dbReference type="EMBL" id="ASK38224.1"/>
    </source>
</evidence>
<sequence>MSPTDDGDSETVQACPACDSSSVATNNIGGIQSVNPDADRYQYRFGESDLSLTCSR</sequence>
<dbReference type="EMBL" id="KX906370">
    <property type="protein sequence ID" value="ASK38224.1"/>
    <property type="molecule type" value="Genomic_DNA"/>
</dbReference>
<organism evidence="1">
    <name type="scientific">Halorubrum lacusprofundi</name>
    <dbReference type="NCBI Taxonomy" id="2247"/>
    <lineage>
        <taxon>Archaea</taxon>
        <taxon>Methanobacteriati</taxon>
        <taxon>Methanobacteriota</taxon>
        <taxon>Stenosarchaea group</taxon>
        <taxon>Halobacteria</taxon>
        <taxon>Halobacteriales</taxon>
        <taxon>Haloferacaceae</taxon>
        <taxon>Halorubrum</taxon>
    </lineage>
</organism>
<name>A0A220SWW2_9EURY</name>
<protein>
    <submittedName>
        <fullName evidence="1">Uncharacterized protein</fullName>
    </submittedName>
</protein>
<proteinExistence type="predicted"/>
<geneLocation type="plasmid" evidence="1">
    <name>pR1SE2</name>
</geneLocation>
<dbReference type="AlphaFoldDB" id="A0A220SWW2"/>
<dbReference type="RefSeq" id="WP_176580219.1">
    <property type="nucleotide sequence ID" value="NZ_KX906370.1"/>
</dbReference>
<accession>A0A220SWW2</accession>
<reference evidence="1" key="1">
    <citation type="submission" date="2016-09" db="EMBL/GenBank/DDBJ databases">
        <title>A plasmid goes viral.</title>
        <authorList>
            <person name="Erdmann S."/>
            <person name="Tschitschko B."/>
            <person name="Cavicchioli R."/>
        </authorList>
    </citation>
    <scope>NUCLEOTIDE SEQUENCE</scope>
    <source>
        <strain evidence="1">HLS1</strain>
        <plasmid evidence="1">pR1SE2</plasmid>
    </source>
</reference>